<evidence type="ECO:0000313" key="2">
    <source>
        <dbReference type="Proteomes" id="UP000028868"/>
    </source>
</evidence>
<protein>
    <recommendedName>
        <fullName evidence="3">DUF309 domain-containing protein</fullName>
    </recommendedName>
</protein>
<proteinExistence type="predicted"/>
<dbReference type="EMBL" id="CCDI010000001">
    <property type="protein sequence ID" value="CDQ21907.1"/>
    <property type="molecule type" value="Genomic_DNA"/>
</dbReference>
<reference evidence="2" key="1">
    <citation type="submission" date="2014-03" db="EMBL/GenBank/DDBJ databases">
        <authorList>
            <person name="Urmite Genomes U."/>
        </authorList>
    </citation>
    <scope>NUCLEOTIDE SEQUENCE [LARGE SCALE GENOMIC DNA]</scope>
    <source>
        <strain evidence="2">HD-03</strain>
    </source>
</reference>
<dbReference type="SUPFAM" id="SSF140663">
    <property type="entry name" value="TTHA0068-like"/>
    <property type="match status" value="1"/>
</dbReference>
<comment type="caution">
    <text evidence="1">The sequence shown here is derived from an EMBL/GenBank/DDBJ whole genome shotgun (WGS) entry which is preliminary data.</text>
</comment>
<dbReference type="InterPro" id="IPR005500">
    <property type="entry name" value="DUF309"/>
</dbReference>
<accession>A0A024P2S1</accession>
<organism evidence="1 2">
    <name type="scientific">Halobacillus karajensis</name>
    <dbReference type="NCBI Taxonomy" id="195088"/>
    <lineage>
        <taxon>Bacteria</taxon>
        <taxon>Bacillati</taxon>
        <taxon>Bacillota</taxon>
        <taxon>Bacilli</taxon>
        <taxon>Bacillales</taxon>
        <taxon>Bacillaceae</taxon>
        <taxon>Halobacillus</taxon>
    </lineage>
</organism>
<dbReference type="Proteomes" id="UP000028868">
    <property type="component" value="Unassembled WGS sequence"/>
</dbReference>
<evidence type="ECO:0000313" key="1">
    <source>
        <dbReference type="EMBL" id="CDQ21907.1"/>
    </source>
</evidence>
<gene>
    <name evidence="1" type="ORF">BN983_00102</name>
</gene>
<dbReference type="InterPro" id="IPR023203">
    <property type="entry name" value="TTHA0068_sf"/>
</dbReference>
<dbReference type="Pfam" id="PF03745">
    <property type="entry name" value="DUF309"/>
    <property type="match status" value="1"/>
</dbReference>
<evidence type="ECO:0008006" key="3">
    <source>
        <dbReference type="Google" id="ProtNLM"/>
    </source>
</evidence>
<name>A0A024P2S1_9BACI</name>
<dbReference type="PANTHER" id="PTHR34796:SF1">
    <property type="entry name" value="EXPRESSED PROTEIN"/>
    <property type="match status" value="1"/>
</dbReference>
<keyword evidence="2" id="KW-1185">Reference proteome</keyword>
<reference evidence="1 2" key="2">
    <citation type="submission" date="2014-05" db="EMBL/GenBank/DDBJ databases">
        <title>Draft genome sequence of Halobacillus karajensis HK-03.</title>
        <authorList>
            <person name="Khelaifia S."/>
            <person name="Croce O."/>
            <person name="Lagier J.C."/>
            <person name="Raoult D."/>
        </authorList>
    </citation>
    <scope>NUCLEOTIDE SEQUENCE [LARGE SCALE GENOMIC DNA]</scope>
    <source>
        <strain evidence="1 2">HD-03</strain>
    </source>
</reference>
<dbReference type="Gene3D" id="1.10.3450.10">
    <property type="entry name" value="TTHA0068-like"/>
    <property type="match status" value="1"/>
</dbReference>
<dbReference type="PANTHER" id="PTHR34796">
    <property type="entry name" value="EXPRESSED PROTEIN"/>
    <property type="match status" value="1"/>
</dbReference>
<sequence length="155" mass="18558">MYPKPYIEYLAHFHGTRDYFECHEVLEEHWKKVDANNRSSIWVLFIQIAVAMYHDRQGNQNGALTLMKRCLVKSRYHQEGLYQLGLDGVHLHNQIQENYRRLNDGLPYRSWNMPVIDLELRKEVQLLCQHWNVAYGSPSDLSKKSLVYKHKMRKQ</sequence>
<dbReference type="AlphaFoldDB" id="A0A024P2S1"/>
<dbReference type="RefSeq" id="WP_035504806.1">
    <property type="nucleotide sequence ID" value="NZ_CCDH010000002.1"/>
</dbReference>